<keyword evidence="1" id="KW-0472">Membrane</keyword>
<name>A0A0A0BHI6_9GAMM</name>
<reference evidence="2 3" key="1">
    <citation type="submission" date="2014-09" db="EMBL/GenBank/DDBJ databases">
        <authorList>
            <person name="Grob C."/>
            <person name="Taubert M."/>
            <person name="Howat A.M."/>
            <person name="Burns O.J."/>
            <person name="Dixon J.L."/>
            <person name="Chen Y."/>
            <person name="Murrell J.C."/>
        </authorList>
    </citation>
    <scope>NUCLEOTIDE SEQUENCE [LARGE SCALE GENOMIC DNA]</scope>
    <source>
        <strain evidence="2">L4</strain>
    </source>
</reference>
<accession>A0A0A0BHI6</accession>
<proteinExistence type="predicted"/>
<keyword evidence="1" id="KW-1133">Transmembrane helix</keyword>
<dbReference type="InterPro" id="IPR021244">
    <property type="entry name" value="DUF2802"/>
</dbReference>
<dbReference type="Pfam" id="PF10975">
    <property type="entry name" value="DUF2802"/>
    <property type="match status" value="1"/>
</dbReference>
<dbReference type="Proteomes" id="UP000029999">
    <property type="component" value="Unassembled WGS sequence"/>
</dbReference>
<sequence>MTIYVVITVMSAVFLVLGLATMRLLKLYQLQTERIRTLQNQMSALCEGASGTDERILQFEQTLIKIRDHQHSLDLRANSQPGYDHAIRLARKGAGVEQLIDNCNLSDEEAHLISRLHGRDTDHAGMH</sequence>
<protein>
    <recommendedName>
        <fullName evidence="4">ATPase involved in DNA repair</fullName>
    </recommendedName>
</protein>
<gene>
    <name evidence="2" type="ORF">LP43_0935</name>
</gene>
<evidence type="ECO:0000256" key="1">
    <source>
        <dbReference type="SAM" id="Phobius"/>
    </source>
</evidence>
<dbReference type="RefSeq" id="WP_036312521.1">
    <property type="nucleotide sequence ID" value="NZ_JRQD01000002.1"/>
</dbReference>
<comment type="caution">
    <text evidence="2">The sequence shown here is derived from an EMBL/GenBank/DDBJ whole genome shotgun (WGS) entry which is preliminary data.</text>
</comment>
<evidence type="ECO:0000313" key="2">
    <source>
        <dbReference type="EMBL" id="KGM07325.1"/>
    </source>
</evidence>
<keyword evidence="1" id="KW-0812">Transmembrane</keyword>
<feature type="transmembrane region" description="Helical" evidence="1">
    <location>
        <begin position="6"/>
        <end position="25"/>
    </location>
</feature>
<dbReference type="STRING" id="392484.LP43_0935"/>
<evidence type="ECO:0008006" key="4">
    <source>
        <dbReference type="Google" id="ProtNLM"/>
    </source>
</evidence>
<evidence type="ECO:0000313" key="3">
    <source>
        <dbReference type="Proteomes" id="UP000029999"/>
    </source>
</evidence>
<dbReference type="AlphaFoldDB" id="A0A0A0BHI6"/>
<organism evidence="2 3">
    <name type="scientific">Methylophaga thiooxydans</name>
    <dbReference type="NCBI Taxonomy" id="392484"/>
    <lineage>
        <taxon>Bacteria</taxon>
        <taxon>Pseudomonadati</taxon>
        <taxon>Pseudomonadota</taxon>
        <taxon>Gammaproteobacteria</taxon>
        <taxon>Thiotrichales</taxon>
        <taxon>Piscirickettsiaceae</taxon>
        <taxon>Methylophaga</taxon>
    </lineage>
</organism>
<dbReference type="EMBL" id="JRQD01000002">
    <property type="protein sequence ID" value="KGM07325.1"/>
    <property type="molecule type" value="Genomic_DNA"/>
</dbReference>